<dbReference type="Proteomes" id="UP000270094">
    <property type="component" value="Unassembled WGS sequence"/>
</dbReference>
<evidence type="ECO:0000313" key="4">
    <source>
        <dbReference type="Proteomes" id="UP000270094"/>
    </source>
</evidence>
<evidence type="ECO:0000259" key="2">
    <source>
        <dbReference type="Pfam" id="PF16209"/>
    </source>
</evidence>
<feature type="non-terminal residue" evidence="3">
    <location>
        <position position="131"/>
    </location>
</feature>
<feature type="transmembrane region" description="Helical" evidence="1">
    <location>
        <begin position="105"/>
        <end position="128"/>
    </location>
</feature>
<reference evidence="3 4" key="1">
    <citation type="submission" date="2018-11" db="EMBL/GenBank/DDBJ databases">
        <authorList>
            <consortium name="Pathogen Informatics"/>
        </authorList>
    </citation>
    <scope>NUCLEOTIDE SEQUENCE [LARGE SCALE GENOMIC DNA]</scope>
</reference>
<proteinExistence type="predicted"/>
<dbReference type="OrthoDB" id="5850559at2759"/>
<name>A0A3P7KGY9_STRVU</name>
<dbReference type="Pfam" id="PF16209">
    <property type="entry name" value="PhoLip_ATPase_N"/>
    <property type="match status" value="1"/>
</dbReference>
<dbReference type="AlphaFoldDB" id="A0A3P7KGY9"/>
<dbReference type="PANTHER" id="PTHR24092">
    <property type="entry name" value="PROBABLE PHOSPHOLIPID-TRANSPORTING ATPASE"/>
    <property type="match status" value="1"/>
</dbReference>
<sequence length="131" mass="14824">MIALPSIMEAAEQSARFIPNGKINESKVSTMIQNYPSSFHTSFRCCRMLFGRRRVLHSRTVRIGYGPVGGDGASFAPNKVCNQKYNIFSFVPLVLFQQFKFFLNLYFLLMACSQFIPAIQIGAPITYWGPL</sequence>
<dbReference type="EMBL" id="UYYB01005660">
    <property type="protein sequence ID" value="VDM67488.1"/>
    <property type="molecule type" value="Genomic_DNA"/>
</dbReference>
<keyword evidence="1" id="KW-0812">Transmembrane</keyword>
<dbReference type="InterPro" id="IPR032631">
    <property type="entry name" value="P-type_ATPase_N"/>
</dbReference>
<evidence type="ECO:0000256" key="1">
    <source>
        <dbReference type="SAM" id="Phobius"/>
    </source>
</evidence>
<gene>
    <name evidence="3" type="ORF">SVUK_LOCUS2486</name>
</gene>
<dbReference type="GO" id="GO:0006890">
    <property type="term" value="P:retrograde vesicle-mediated transport, Golgi to endoplasmic reticulum"/>
    <property type="evidence" value="ECO:0007669"/>
    <property type="project" value="TreeGrafter"/>
</dbReference>
<dbReference type="GO" id="GO:0006897">
    <property type="term" value="P:endocytosis"/>
    <property type="evidence" value="ECO:0007669"/>
    <property type="project" value="TreeGrafter"/>
</dbReference>
<organism evidence="3 4">
    <name type="scientific">Strongylus vulgaris</name>
    <name type="common">Blood worm</name>
    <dbReference type="NCBI Taxonomy" id="40348"/>
    <lineage>
        <taxon>Eukaryota</taxon>
        <taxon>Metazoa</taxon>
        <taxon>Ecdysozoa</taxon>
        <taxon>Nematoda</taxon>
        <taxon>Chromadorea</taxon>
        <taxon>Rhabditida</taxon>
        <taxon>Rhabditina</taxon>
        <taxon>Rhabditomorpha</taxon>
        <taxon>Strongyloidea</taxon>
        <taxon>Strongylidae</taxon>
        <taxon>Strongylus</taxon>
    </lineage>
</organism>
<dbReference type="GO" id="GO:0005802">
    <property type="term" value="C:trans-Golgi network"/>
    <property type="evidence" value="ECO:0007669"/>
    <property type="project" value="TreeGrafter"/>
</dbReference>
<protein>
    <recommendedName>
        <fullName evidence="2">P-type ATPase N-terminal domain-containing protein</fullName>
    </recommendedName>
</protein>
<keyword evidence="4" id="KW-1185">Reference proteome</keyword>
<dbReference type="PANTHER" id="PTHR24092:SF5">
    <property type="entry name" value="PHOSPHOLIPID-TRANSPORTING ATPASE"/>
    <property type="match status" value="1"/>
</dbReference>
<evidence type="ECO:0000313" key="3">
    <source>
        <dbReference type="EMBL" id="VDM67488.1"/>
    </source>
</evidence>
<dbReference type="GO" id="GO:0045332">
    <property type="term" value="P:phospholipid translocation"/>
    <property type="evidence" value="ECO:0007669"/>
    <property type="project" value="TreeGrafter"/>
</dbReference>
<accession>A0A3P7KGY9</accession>
<keyword evidence="1" id="KW-1133">Transmembrane helix</keyword>
<dbReference type="GO" id="GO:0005768">
    <property type="term" value="C:endosome"/>
    <property type="evidence" value="ECO:0007669"/>
    <property type="project" value="TreeGrafter"/>
</dbReference>
<keyword evidence="1" id="KW-0472">Membrane</keyword>
<dbReference type="GO" id="GO:0005886">
    <property type="term" value="C:plasma membrane"/>
    <property type="evidence" value="ECO:0007669"/>
    <property type="project" value="TreeGrafter"/>
</dbReference>
<dbReference type="GO" id="GO:0140326">
    <property type="term" value="F:ATPase-coupled intramembrane lipid transporter activity"/>
    <property type="evidence" value="ECO:0007669"/>
    <property type="project" value="TreeGrafter"/>
</dbReference>
<feature type="domain" description="P-type ATPase N-terminal" evidence="2">
    <location>
        <begin position="74"/>
        <end position="128"/>
    </location>
</feature>